<evidence type="ECO:0000313" key="2">
    <source>
        <dbReference type="Proteomes" id="UP001159428"/>
    </source>
</evidence>
<proteinExistence type="predicted"/>
<feature type="non-terminal residue" evidence="1">
    <location>
        <position position="475"/>
    </location>
</feature>
<reference evidence="1 2" key="1">
    <citation type="submission" date="2022-05" db="EMBL/GenBank/DDBJ databases">
        <authorList>
            <consortium name="Genoscope - CEA"/>
            <person name="William W."/>
        </authorList>
    </citation>
    <scope>NUCLEOTIDE SEQUENCE [LARGE SCALE GENOMIC DNA]</scope>
</reference>
<comment type="caution">
    <text evidence="1">The sequence shown here is derived from an EMBL/GenBank/DDBJ whole genome shotgun (WGS) entry which is preliminary data.</text>
</comment>
<feature type="non-terminal residue" evidence="1">
    <location>
        <position position="1"/>
    </location>
</feature>
<gene>
    <name evidence="1" type="ORF">PMEA_00024804</name>
</gene>
<dbReference type="InterPro" id="IPR006758">
    <property type="entry name" value="A32L"/>
</dbReference>
<sequence length="475" mass="54405">IHLYAKNLDQDKYINLIDKMNGISEHVGYPVLIASNDEIIPVDQLDNDMQRVVIFDDYVCEKVQKPLIDYFIQGRHKNCSVIYLTQSFYGCPKAIRFNCSHFCLYDFPSSRERNLISQELGINKEIDGIGFKLTDDGNYDIDGKRLTNVADSIDDSDAVSLKVLKEHTQVSQNNYHLQSSFKIYKEFGDKSQLTVGSPPNTSPNHFFQNHKAHNDAYIIEKEGYDTGFYGEAWSSIKMKVHGDSHYTIITFDSDKINSQYTKSIIQFTTDGRAGVNDGIKLQLKYFGSQYNKNIRFLFYSRVVKGKQSTSFNHIIFNVSDVVDNHTILYFENLNLNGNLIDGLGDPVYLDSATNKKYVDVAIADKESKSNVQNYINNLNLLIRHNLPMDGRRSMTGNLNMGGNEIVNIKPFVEDDDIQPQQDNHAITFGYFHTERGELKRLINEVGYNALNRKNPDQMEDDIDMEDNRILNLNEP</sequence>
<dbReference type="EMBL" id="CALNXJ010000047">
    <property type="protein sequence ID" value="CAH3150419.1"/>
    <property type="molecule type" value="Genomic_DNA"/>
</dbReference>
<accession>A0AAU9XKF8</accession>
<organism evidence="1 2">
    <name type="scientific">Pocillopora meandrina</name>
    <dbReference type="NCBI Taxonomy" id="46732"/>
    <lineage>
        <taxon>Eukaryota</taxon>
        <taxon>Metazoa</taxon>
        <taxon>Cnidaria</taxon>
        <taxon>Anthozoa</taxon>
        <taxon>Hexacorallia</taxon>
        <taxon>Scleractinia</taxon>
        <taxon>Astrocoeniina</taxon>
        <taxon>Pocilloporidae</taxon>
        <taxon>Pocillopora</taxon>
    </lineage>
</organism>
<name>A0AAU9XKF8_9CNID</name>
<evidence type="ECO:0000313" key="1">
    <source>
        <dbReference type="EMBL" id="CAH3150419.1"/>
    </source>
</evidence>
<dbReference type="Proteomes" id="UP001159428">
    <property type="component" value="Unassembled WGS sequence"/>
</dbReference>
<dbReference type="Pfam" id="PF04665">
    <property type="entry name" value="Pox_A32"/>
    <property type="match status" value="1"/>
</dbReference>
<protein>
    <submittedName>
        <fullName evidence="1">Uncharacterized protein</fullName>
    </submittedName>
</protein>
<keyword evidence="2" id="KW-1185">Reference proteome</keyword>
<dbReference type="AlphaFoldDB" id="A0AAU9XKF8"/>